<dbReference type="Pfam" id="PF10935">
    <property type="entry name" value="DUF2637"/>
    <property type="match status" value="1"/>
</dbReference>
<feature type="transmembrane region" description="Helical" evidence="2">
    <location>
        <begin position="103"/>
        <end position="122"/>
    </location>
</feature>
<feature type="compositionally biased region" description="Low complexity" evidence="1">
    <location>
        <begin position="178"/>
        <end position="197"/>
    </location>
</feature>
<feature type="transmembrane region" description="Helical" evidence="2">
    <location>
        <begin position="79"/>
        <end position="97"/>
    </location>
</feature>
<keyword evidence="2" id="KW-0472">Membrane</keyword>
<proteinExistence type="predicted"/>
<evidence type="ECO:0000256" key="2">
    <source>
        <dbReference type="SAM" id="Phobius"/>
    </source>
</evidence>
<reference evidence="3 4" key="1">
    <citation type="submission" date="2024-09" db="EMBL/GenBank/DDBJ databases">
        <authorList>
            <person name="Lee S.D."/>
        </authorList>
    </citation>
    <scope>NUCLEOTIDE SEQUENCE [LARGE SCALE GENOMIC DNA]</scope>
    <source>
        <strain evidence="3 4">N8-3</strain>
    </source>
</reference>
<accession>A0ABV6W2U3</accession>
<dbReference type="Proteomes" id="UP001592531">
    <property type="component" value="Unassembled WGS sequence"/>
</dbReference>
<dbReference type="RefSeq" id="WP_380540586.1">
    <property type="nucleotide sequence ID" value="NZ_JBHFAB010000023.1"/>
</dbReference>
<protein>
    <submittedName>
        <fullName evidence="3">DUF2637 domain-containing protein</fullName>
    </submittedName>
</protein>
<organism evidence="3 4">
    <name type="scientific">Streptacidiphilus cavernicola</name>
    <dbReference type="NCBI Taxonomy" id="3342716"/>
    <lineage>
        <taxon>Bacteria</taxon>
        <taxon>Bacillati</taxon>
        <taxon>Actinomycetota</taxon>
        <taxon>Actinomycetes</taxon>
        <taxon>Kitasatosporales</taxon>
        <taxon>Streptomycetaceae</taxon>
        <taxon>Streptacidiphilus</taxon>
    </lineage>
</organism>
<feature type="region of interest" description="Disordered" evidence="1">
    <location>
        <begin position="294"/>
        <end position="313"/>
    </location>
</feature>
<name>A0ABV6W2U3_9ACTN</name>
<keyword evidence="4" id="KW-1185">Reference proteome</keyword>
<gene>
    <name evidence="3" type="ORF">ACEZDE_26015</name>
</gene>
<sequence>MADSHATGKPRTTKGIRVAWTLVLAMTLGLAAWSLTGRLHGWGMPTILAVPLSLTYDTSGLVAAAYARRAIERNTPAGLARFTILGFVACSAVLNWSEGKSLGGYPAAAALAALSCLVELLFELHRRDIRDGQRAARGLVAERLPHIPLLGWMLHPGRSWELLRGAVAQRLDQLDNRPAQPEPTEASPAPAPGRSPATLRAAVAAAQSTLPDAGPEEIAAALARVNIIIDPADAQALMVLTTANVRPLHGSSPTITDLVRIALDLGITDHGEIVDCVRQFHPAATEETITRTRRKIESGQVPVPARTTAPANP</sequence>
<feature type="transmembrane region" description="Helical" evidence="2">
    <location>
        <begin position="18"/>
        <end position="35"/>
    </location>
</feature>
<evidence type="ECO:0000256" key="1">
    <source>
        <dbReference type="SAM" id="MobiDB-lite"/>
    </source>
</evidence>
<feature type="transmembrane region" description="Helical" evidence="2">
    <location>
        <begin position="47"/>
        <end position="67"/>
    </location>
</feature>
<dbReference type="InterPro" id="IPR021235">
    <property type="entry name" value="DUF2637"/>
</dbReference>
<comment type="caution">
    <text evidence="3">The sequence shown here is derived from an EMBL/GenBank/DDBJ whole genome shotgun (WGS) entry which is preliminary data.</text>
</comment>
<dbReference type="EMBL" id="JBHFAB010000023">
    <property type="protein sequence ID" value="MFC1420067.1"/>
    <property type="molecule type" value="Genomic_DNA"/>
</dbReference>
<evidence type="ECO:0000313" key="3">
    <source>
        <dbReference type="EMBL" id="MFC1420067.1"/>
    </source>
</evidence>
<keyword evidence="2" id="KW-0812">Transmembrane</keyword>
<feature type="region of interest" description="Disordered" evidence="1">
    <location>
        <begin position="176"/>
        <end position="198"/>
    </location>
</feature>
<keyword evidence="2" id="KW-1133">Transmembrane helix</keyword>
<evidence type="ECO:0000313" key="4">
    <source>
        <dbReference type="Proteomes" id="UP001592531"/>
    </source>
</evidence>